<comment type="caution">
    <text evidence="1">The sequence shown here is derived from an EMBL/GenBank/DDBJ whole genome shotgun (WGS) entry which is preliminary data.</text>
</comment>
<evidence type="ECO:0000313" key="1">
    <source>
        <dbReference type="EMBL" id="KAH3673535.1"/>
    </source>
</evidence>
<evidence type="ECO:0000313" key="2">
    <source>
        <dbReference type="Proteomes" id="UP000769528"/>
    </source>
</evidence>
<dbReference type="EMBL" id="JAEUBF010000974">
    <property type="protein sequence ID" value="KAH3673535.1"/>
    <property type="molecule type" value="Genomic_DNA"/>
</dbReference>
<gene>
    <name evidence="1" type="ORF">WICMUC_003642</name>
</gene>
<dbReference type="AlphaFoldDB" id="A0A9P8TCJ9"/>
<proteinExistence type="predicted"/>
<keyword evidence="2" id="KW-1185">Reference proteome</keyword>
<accession>A0A9P8TCJ9</accession>
<dbReference type="Proteomes" id="UP000769528">
    <property type="component" value="Unassembled WGS sequence"/>
</dbReference>
<name>A0A9P8TCJ9_9ASCO</name>
<organism evidence="1 2">
    <name type="scientific">Wickerhamomyces mucosus</name>
    <dbReference type="NCBI Taxonomy" id="1378264"/>
    <lineage>
        <taxon>Eukaryota</taxon>
        <taxon>Fungi</taxon>
        <taxon>Dikarya</taxon>
        <taxon>Ascomycota</taxon>
        <taxon>Saccharomycotina</taxon>
        <taxon>Saccharomycetes</taxon>
        <taxon>Phaffomycetales</taxon>
        <taxon>Wickerhamomycetaceae</taxon>
        <taxon>Wickerhamomyces</taxon>
    </lineage>
</organism>
<reference evidence="1" key="2">
    <citation type="submission" date="2021-01" db="EMBL/GenBank/DDBJ databases">
        <authorList>
            <person name="Schikora-Tamarit M.A."/>
        </authorList>
    </citation>
    <scope>NUCLEOTIDE SEQUENCE</scope>
    <source>
        <strain evidence="1">CBS6341</strain>
    </source>
</reference>
<protein>
    <submittedName>
        <fullName evidence="1">Uncharacterized protein</fullName>
    </submittedName>
</protein>
<reference evidence="1" key="1">
    <citation type="journal article" date="2021" name="Open Biol.">
        <title>Shared evolutionary footprints suggest mitochondrial oxidative damage underlies multiple complex I losses in fungi.</title>
        <authorList>
            <person name="Schikora-Tamarit M.A."/>
            <person name="Marcet-Houben M."/>
            <person name="Nosek J."/>
            <person name="Gabaldon T."/>
        </authorList>
    </citation>
    <scope>NUCLEOTIDE SEQUENCE</scope>
    <source>
        <strain evidence="1">CBS6341</strain>
    </source>
</reference>
<sequence>MPLNATLFGVVLYLNLLNEEMFKEIISCTEFSMILFLISLGSVLSSNNIATNPATTGVAIDVPERESTSSPELRAALTASSNILLAKVPNDKLANALTPLDLRSLTAHSMPCRIADKFPDPVRSKTLISTISTSLATPYVLEPNAPATWVPCPFLSPSPSSGTKLAPLLALPSKSGCPISIPVSRTYAVTPEPLDL</sequence>